<dbReference type="GO" id="GO:0004519">
    <property type="term" value="F:endonuclease activity"/>
    <property type="evidence" value="ECO:0007669"/>
    <property type="project" value="UniProtKB-KW"/>
</dbReference>
<proteinExistence type="inferred from homology"/>
<dbReference type="PANTHER" id="PTHR34477:SF1">
    <property type="entry name" value="UPF0213 PROTEIN YHBQ"/>
    <property type="match status" value="1"/>
</dbReference>
<dbReference type="OrthoDB" id="9797095at2"/>
<sequence length="109" mass="12593">MLSPWFVYMVRTRQDTLYTGVTTDVDRRFSEHCQGGSKSARYLRGKAPLTLAWHQVVASKQQAMQLEYRVKRLPRRTKDKLVLGLLHLGDLFPEINLDSQVLEMGKSVE</sequence>
<keyword evidence="3" id="KW-0378">Hydrolase</keyword>
<dbReference type="InterPro" id="IPR050190">
    <property type="entry name" value="UPF0213_domain"/>
</dbReference>
<dbReference type="Pfam" id="PF01541">
    <property type="entry name" value="GIY-YIG"/>
    <property type="match status" value="1"/>
</dbReference>
<name>A0A0K6IHB3_9GAMM</name>
<evidence type="ECO:0000256" key="1">
    <source>
        <dbReference type="ARBA" id="ARBA00007435"/>
    </source>
</evidence>
<dbReference type="Gene3D" id="3.40.1440.10">
    <property type="entry name" value="GIY-YIG endonuclease"/>
    <property type="match status" value="1"/>
</dbReference>
<accession>A0A0K6IHB3</accession>
<keyword evidence="3" id="KW-0540">Nuclease</keyword>
<dbReference type="Proteomes" id="UP000182769">
    <property type="component" value="Unassembled WGS sequence"/>
</dbReference>
<dbReference type="EMBL" id="CYHG01000001">
    <property type="protein sequence ID" value="CUB02509.1"/>
    <property type="molecule type" value="Genomic_DNA"/>
</dbReference>
<organism evidence="3 4">
    <name type="scientific">Marinomonas fungiae</name>
    <dbReference type="NCBI Taxonomy" id="1137284"/>
    <lineage>
        <taxon>Bacteria</taxon>
        <taxon>Pseudomonadati</taxon>
        <taxon>Pseudomonadota</taxon>
        <taxon>Gammaproteobacteria</taxon>
        <taxon>Oceanospirillales</taxon>
        <taxon>Oceanospirillaceae</taxon>
        <taxon>Marinomonas</taxon>
    </lineage>
</organism>
<reference evidence="4" key="1">
    <citation type="submission" date="2015-08" db="EMBL/GenBank/DDBJ databases">
        <authorList>
            <person name="Varghese N."/>
        </authorList>
    </citation>
    <scope>NUCLEOTIDE SEQUENCE [LARGE SCALE GENOMIC DNA]</scope>
    <source>
        <strain evidence="4">JCM 18476</strain>
    </source>
</reference>
<dbReference type="InterPro" id="IPR000305">
    <property type="entry name" value="GIY-YIG_endonuc"/>
</dbReference>
<dbReference type="AlphaFoldDB" id="A0A0K6IHB3"/>
<protein>
    <submittedName>
        <fullName evidence="3">Predicted endonuclease, GIY-YIG superfamily</fullName>
    </submittedName>
</protein>
<comment type="similarity">
    <text evidence="1">Belongs to the UPF0213 family.</text>
</comment>
<dbReference type="PANTHER" id="PTHR34477">
    <property type="entry name" value="UPF0213 PROTEIN YHBQ"/>
    <property type="match status" value="1"/>
</dbReference>
<dbReference type="PROSITE" id="PS50164">
    <property type="entry name" value="GIY_YIG"/>
    <property type="match status" value="1"/>
</dbReference>
<gene>
    <name evidence="3" type="ORF">Ga0061065_101342</name>
</gene>
<dbReference type="SUPFAM" id="SSF82771">
    <property type="entry name" value="GIY-YIG endonuclease"/>
    <property type="match status" value="1"/>
</dbReference>
<evidence type="ECO:0000259" key="2">
    <source>
        <dbReference type="PROSITE" id="PS50164"/>
    </source>
</evidence>
<feature type="domain" description="GIY-YIG" evidence="2">
    <location>
        <begin position="3"/>
        <end position="81"/>
    </location>
</feature>
<dbReference type="STRING" id="1137284.GCA_001418205_00343"/>
<dbReference type="CDD" id="cd10456">
    <property type="entry name" value="GIY-YIG_UPF0213"/>
    <property type="match status" value="1"/>
</dbReference>
<keyword evidence="3" id="KW-0255">Endonuclease</keyword>
<evidence type="ECO:0000313" key="4">
    <source>
        <dbReference type="Proteomes" id="UP000182769"/>
    </source>
</evidence>
<evidence type="ECO:0000313" key="3">
    <source>
        <dbReference type="EMBL" id="CUB02509.1"/>
    </source>
</evidence>
<dbReference type="InterPro" id="IPR035901">
    <property type="entry name" value="GIY-YIG_endonuc_sf"/>
</dbReference>
<keyword evidence="4" id="KW-1185">Reference proteome</keyword>